<feature type="transmembrane region" description="Helical" evidence="8">
    <location>
        <begin position="489"/>
        <end position="516"/>
    </location>
</feature>
<dbReference type="GO" id="GO:0015295">
    <property type="term" value="F:solute:proton symporter activity"/>
    <property type="evidence" value="ECO:0007669"/>
    <property type="project" value="TreeGrafter"/>
</dbReference>
<keyword evidence="4" id="KW-1003">Cell membrane</keyword>
<evidence type="ECO:0000256" key="3">
    <source>
        <dbReference type="ARBA" id="ARBA00022448"/>
    </source>
</evidence>
<name>M7NYC5_9GAMM</name>
<reference evidence="9 10" key="1">
    <citation type="journal article" date="2013" name="Genome Announc.">
        <title>Draft Genome Sequence of Methylophaga lonarensis MPLT, a Haloalkaliphilic (Non-Methane-Utilizing) Methylotroph.</title>
        <authorList>
            <person name="Shetty S.A."/>
            <person name="Marathe N.P."/>
            <person name="Munot H."/>
            <person name="Antony C.P."/>
            <person name="Dhotre D.P."/>
            <person name="Murrell J.C."/>
            <person name="Shouche Y.S."/>
        </authorList>
    </citation>
    <scope>NUCLEOTIDE SEQUENCE [LARGE SCALE GENOMIC DNA]</scope>
    <source>
        <strain evidence="9 10">MPL</strain>
    </source>
</reference>
<feature type="transmembrane region" description="Helical" evidence="8">
    <location>
        <begin position="15"/>
        <end position="34"/>
    </location>
</feature>
<feature type="transmembrane region" description="Helical" evidence="8">
    <location>
        <begin position="315"/>
        <end position="334"/>
    </location>
</feature>
<feature type="transmembrane region" description="Helical" evidence="8">
    <location>
        <begin position="71"/>
        <end position="92"/>
    </location>
</feature>
<dbReference type="InterPro" id="IPR003804">
    <property type="entry name" value="Lactate_perm"/>
</dbReference>
<sequence>MIICIALLGTFMGPLQLVTALTPVFSVLLLLVVFRMPATRAMPLSLAIFALFAFFFWQVPVRQLTAASAEGLMIGASILWIIFGAILLLNVLRETGAIAVIRAGFCTISPDRRVQAILIGWLFVCFLEGAAGFGTPAAIAAPLLLALGFPALAAVVLTLIADSSPVSFGAVGTPVIIGMGRGLDSVSESALMEIALTAIAIDILVASLLPVIMCLLLCRVFGEDRSWLPGLQIAPFALISGLAFLLPAWTVARFLGPEFPSILGAMAGLAIVTLFIKKGWLLPKTVWYFSKDDALRQSSEQIHSRLSTSSHGLSLFRAWVPYLLIAGLLIVSRLDFLPLKALLSSVQIHWNEILSTQISASVAPLYLPGFLFVVTALITLLLQGGKTSHLHKAVLHSGRMLLPSSIALAAAVPMVRIFLHSDVNDAGLQAMPMELAVITAENLADYWFWLAPALGALGSFIAGSATFSNLMFASFQQSIAIQADLPEQVILALQLLGANAGNMICVVNVVAAAAVVNLSGREGEIIRLTLLPMLYYVLMAGFIATVLFS</sequence>
<proteinExistence type="inferred from homology"/>
<dbReference type="PANTHER" id="PTHR30003">
    <property type="entry name" value="L-LACTATE PERMEASE"/>
    <property type="match status" value="1"/>
</dbReference>
<evidence type="ECO:0000256" key="6">
    <source>
        <dbReference type="ARBA" id="ARBA00022989"/>
    </source>
</evidence>
<evidence type="ECO:0000256" key="8">
    <source>
        <dbReference type="RuleBase" id="RU365092"/>
    </source>
</evidence>
<dbReference type="PANTHER" id="PTHR30003:SF0">
    <property type="entry name" value="GLYCOLATE PERMEASE GLCA-RELATED"/>
    <property type="match status" value="1"/>
</dbReference>
<dbReference type="EMBL" id="APHR01000064">
    <property type="protein sequence ID" value="EMR12237.1"/>
    <property type="molecule type" value="Genomic_DNA"/>
</dbReference>
<keyword evidence="5 8" id="KW-0812">Transmembrane</keyword>
<dbReference type="GO" id="GO:0005886">
    <property type="term" value="C:plasma membrane"/>
    <property type="evidence" value="ECO:0007669"/>
    <property type="project" value="UniProtKB-SubCell"/>
</dbReference>
<comment type="caution">
    <text evidence="8">Lacks conserved residue(s) required for the propagation of feature annotation.</text>
</comment>
<evidence type="ECO:0000256" key="7">
    <source>
        <dbReference type="ARBA" id="ARBA00023136"/>
    </source>
</evidence>
<feature type="transmembrane region" description="Helical" evidence="8">
    <location>
        <begin position="41"/>
        <end position="59"/>
    </location>
</feature>
<evidence type="ECO:0000313" key="9">
    <source>
        <dbReference type="EMBL" id="EMR12237.1"/>
    </source>
</evidence>
<dbReference type="eggNOG" id="COG1620">
    <property type="taxonomic scope" value="Bacteria"/>
</dbReference>
<feature type="transmembrane region" description="Helical" evidence="8">
    <location>
        <begin position="166"/>
        <end position="183"/>
    </location>
</feature>
<comment type="similarity">
    <text evidence="2 8">Belongs to the lactate permease family.</text>
</comment>
<feature type="transmembrane region" description="Helical" evidence="8">
    <location>
        <begin position="446"/>
        <end position="468"/>
    </location>
</feature>
<feature type="transmembrane region" description="Helical" evidence="8">
    <location>
        <begin position="233"/>
        <end position="252"/>
    </location>
</feature>
<feature type="transmembrane region" description="Helical" evidence="8">
    <location>
        <begin position="354"/>
        <end position="381"/>
    </location>
</feature>
<feature type="transmembrane region" description="Helical" evidence="8">
    <location>
        <begin position="528"/>
        <end position="548"/>
    </location>
</feature>
<dbReference type="AlphaFoldDB" id="M7NYC5"/>
<dbReference type="GO" id="GO:0015129">
    <property type="term" value="F:lactate transmembrane transporter activity"/>
    <property type="evidence" value="ECO:0007669"/>
    <property type="project" value="UniProtKB-UniRule"/>
</dbReference>
<gene>
    <name evidence="9" type="ORF">MPL1_11298</name>
</gene>
<feature type="transmembrane region" description="Helical" evidence="8">
    <location>
        <begin position="195"/>
        <end position="221"/>
    </location>
</feature>
<keyword evidence="7 8" id="KW-0472">Membrane</keyword>
<accession>M7NYC5</accession>
<dbReference type="Pfam" id="PF02652">
    <property type="entry name" value="Lactate_perm"/>
    <property type="match status" value="1"/>
</dbReference>
<dbReference type="PATRIC" id="fig|1286106.3.peg.2258"/>
<dbReference type="RefSeq" id="WP_009727214.1">
    <property type="nucleotide sequence ID" value="NZ_APHR01000064.1"/>
</dbReference>
<feature type="transmembrane region" description="Helical" evidence="8">
    <location>
        <begin position="139"/>
        <end position="159"/>
    </location>
</feature>
<comment type="subcellular location">
    <subcellularLocation>
        <location evidence="8">Cell inner membrane</location>
        <topology evidence="8">Multi-pass membrane protein</topology>
    </subcellularLocation>
    <subcellularLocation>
        <location evidence="1">Cell membrane</location>
        <topology evidence="1">Multi-pass membrane protein</topology>
    </subcellularLocation>
</comment>
<keyword evidence="10" id="KW-1185">Reference proteome</keyword>
<keyword evidence="3 8" id="KW-0813">Transport</keyword>
<evidence type="ECO:0000256" key="5">
    <source>
        <dbReference type="ARBA" id="ARBA00022692"/>
    </source>
</evidence>
<dbReference type="Proteomes" id="UP000012019">
    <property type="component" value="Unassembled WGS sequence"/>
</dbReference>
<dbReference type="STRING" id="1286106.MPL1_11298"/>
<organism evidence="9 10">
    <name type="scientific">Methylophaga lonarensis MPL</name>
    <dbReference type="NCBI Taxonomy" id="1286106"/>
    <lineage>
        <taxon>Bacteria</taxon>
        <taxon>Pseudomonadati</taxon>
        <taxon>Pseudomonadota</taxon>
        <taxon>Gammaproteobacteria</taxon>
        <taxon>Thiotrichales</taxon>
        <taxon>Piscirickettsiaceae</taxon>
        <taxon>Methylophaga</taxon>
    </lineage>
</organism>
<comment type="function">
    <text evidence="8">Uptake of L-lactate across the membrane. Can also transport D-lactate and glycolate.</text>
</comment>
<evidence type="ECO:0000256" key="2">
    <source>
        <dbReference type="ARBA" id="ARBA00010100"/>
    </source>
</evidence>
<evidence type="ECO:0000256" key="4">
    <source>
        <dbReference type="ARBA" id="ARBA00022475"/>
    </source>
</evidence>
<feature type="transmembrane region" description="Helical" evidence="8">
    <location>
        <begin position="113"/>
        <end position="133"/>
    </location>
</feature>
<keyword evidence="8" id="KW-0997">Cell inner membrane</keyword>
<protein>
    <recommendedName>
        <fullName evidence="8">L-lactate permease</fullName>
    </recommendedName>
</protein>
<comment type="caution">
    <text evidence="9">The sequence shown here is derived from an EMBL/GenBank/DDBJ whole genome shotgun (WGS) entry which is preliminary data.</text>
</comment>
<dbReference type="NCBIfam" id="TIGR00795">
    <property type="entry name" value="lctP"/>
    <property type="match status" value="1"/>
</dbReference>
<feature type="transmembrane region" description="Helical" evidence="8">
    <location>
        <begin position="258"/>
        <end position="276"/>
    </location>
</feature>
<keyword evidence="6 8" id="KW-1133">Transmembrane helix</keyword>
<evidence type="ECO:0000313" key="10">
    <source>
        <dbReference type="Proteomes" id="UP000012019"/>
    </source>
</evidence>
<feature type="transmembrane region" description="Helical" evidence="8">
    <location>
        <begin position="401"/>
        <end position="419"/>
    </location>
</feature>
<evidence type="ECO:0000256" key="1">
    <source>
        <dbReference type="ARBA" id="ARBA00004651"/>
    </source>
</evidence>